<dbReference type="EMBL" id="RZGR01000015">
    <property type="protein sequence ID" value="RUQ88046.1"/>
    <property type="molecule type" value="Genomic_DNA"/>
</dbReference>
<evidence type="ECO:0000313" key="2">
    <source>
        <dbReference type="EMBL" id="RUQ88046.1"/>
    </source>
</evidence>
<proteinExistence type="predicted"/>
<accession>A0A3S0X096</accession>
<dbReference type="NCBIfam" id="NF038227">
    <property type="entry name" value="IcmM_DotJ_IVB"/>
    <property type="match status" value="1"/>
</dbReference>
<dbReference type="OrthoDB" id="5653490at2"/>
<feature type="transmembrane region" description="Helical" evidence="1">
    <location>
        <begin position="26"/>
        <end position="45"/>
    </location>
</feature>
<keyword evidence="3" id="KW-1185">Reference proteome</keyword>
<keyword evidence="1" id="KW-1133">Transmembrane helix</keyword>
<name>A0A3S0X096_9GAMM</name>
<organism evidence="2 3">
    <name type="scientific">Legionella septentrionalis</name>
    <dbReference type="NCBI Taxonomy" id="2498109"/>
    <lineage>
        <taxon>Bacteria</taxon>
        <taxon>Pseudomonadati</taxon>
        <taxon>Pseudomonadota</taxon>
        <taxon>Gammaproteobacteria</taxon>
        <taxon>Legionellales</taxon>
        <taxon>Legionellaceae</taxon>
        <taxon>Legionella</taxon>
    </lineage>
</organism>
<reference evidence="2 3" key="1">
    <citation type="submission" date="2018-12" db="EMBL/GenBank/DDBJ databases">
        <title>Legionella sp,whole genome shotgun sequence.</title>
        <authorList>
            <person name="Wu H."/>
        </authorList>
    </citation>
    <scope>NUCLEOTIDE SEQUENCE [LARGE SCALE GENOMIC DNA]</scope>
    <source>
        <strain evidence="3">km714</strain>
    </source>
</reference>
<gene>
    <name evidence="2" type="ORF">EKM59_06250</name>
</gene>
<dbReference type="RefSeq" id="WP_126954025.1">
    <property type="nucleotide sequence ID" value="NZ_RZGR01000015.1"/>
</dbReference>
<evidence type="ECO:0000256" key="1">
    <source>
        <dbReference type="SAM" id="Phobius"/>
    </source>
</evidence>
<dbReference type="AlphaFoldDB" id="A0A3S0X096"/>
<keyword evidence="1" id="KW-0472">Membrane</keyword>
<sequence length="96" mass="10898">MSRETWNLIKNSKGFYINTYRRAGSVLFLSMILNLLLTLAIYYTYFNRSEPDFYASNGITPPVQLTPLDSPNYTSVPLLADDDQESAANINKTIPQ</sequence>
<keyword evidence="1" id="KW-0812">Transmembrane</keyword>
<protein>
    <submittedName>
        <fullName evidence="2">Phosphoesterase</fullName>
    </submittedName>
</protein>
<evidence type="ECO:0000313" key="3">
    <source>
        <dbReference type="Proteomes" id="UP000288012"/>
    </source>
</evidence>
<comment type="caution">
    <text evidence="2">The sequence shown here is derived from an EMBL/GenBank/DDBJ whole genome shotgun (WGS) entry which is preliminary data.</text>
</comment>
<dbReference type="Proteomes" id="UP000288012">
    <property type="component" value="Unassembled WGS sequence"/>
</dbReference>